<evidence type="ECO:0000256" key="1">
    <source>
        <dbReference type="ARBA" id="ARBA00001936"/>
    </source>
</evidence>
<dbReference type="InterPro" id="IPR035992">
    <property type="entry name" value="Ricin_B-like_lectins"/>
</dbReference>
<dbReference type="GO" id="GO:0004653">
    <property type="term" value="F:polypeptide N-acetylgalactosaminyltransferase activity"/>
    <property type="evidence" value="ECO:0007669"/>
    <property type="project" value="UniProtKB-EC"/>
</dbReference>
<keyword evidence="5 20" id="KW-0328">Glycosyltransferase</keyword>
<proteinExistence type="inferred from homology"/>
<dbReference type="GO" id="GO:0046872">
    <property type="term" value="F:metal ion binding"/>
    <property type="evidence" value="ECO:0007669"/>
    <property type="project" value="UniProtKB-KW"/>
</dbReference>
<protein>
    <recommendedName>
        <fullName evidence="20">Polypeptide N-acetylgalactosaminyltransferase</fullName>
        <ecNumber evidence="20">2.4.1.-</ecNumber>
    </recommendedName>
    <alternativeName>
        <fullName evidence="20">Protein-UDP acetylgalactosaminyltransferase</fullName>
    </alternativeName>
</protein>
<dbReference type="EC" id="2.4.1.-" evidence="20"/>
<feature type="transmembrane region" description="Helical" evidence="20">
    <location>
        <begin position="7"/>
        <end position="27"/>
    </location>
</feature>
<reference evidence="22" key="1">
    <citation type="submission" date="2020-03" db="EMBL/GenBank/DDBJ databases">
        <title>Studies in the Genomics of Life Span.</title>
        <authorList>
            <person name="Glass D."/>
        </authorList>
    </citation>
    <scope>NUCLEOTIDE SEQUENCE</scope>
    <source>
        <strain evidence="22">LTLLF</strain>
        <tissue evidence="22">Muscle</tissue>
    </source>
</reference>
<dbReference type="GO" id="GO:0030246">
    <property type="term" value="F:carbohydrate binding"/>
    <property type="evidence" value="ECO:0007669"/>
    <property type="project" value="UniProtKB-KW"/>
</dbReference>
<dbReference type="PANTHER" id="PTHR11675:SF28">
    <property type="entry name" value="POLYPEPTIDE N-ACETYLGALACTOSAMINYLTRANSFERASE 9"/>
    <property type="match status" value="1"/>
</dbReference>
<comment type="subcellular location">
    <subcellularLocation>
        <location evidence="2 20">Golgi apparatus membrane</location>
        <topology evidence="2 20">Single-pass type II membrane protein</topology>
    </subcellularLocation>
</comment>
<dbReference type="FunFam" id="3.90.550.10:FF:000192">
    <property type="entry name" value="Polypeptide N-acetylgalactosaminyltransferase 9"/>
    <property type="match status" value="1"/>
</dbReference>
<dbReference type="PANTHER" id="PTHR11675">
    <property type="entry name" value="N-ACETYLGALACTOSAMINYLTRANSFERASE"/>
    <property type="match status" value="1"/>
</dbReference>
<dbReference type="InterPro" id="IPR045885">
    <property type="entry name" value="GalNAc-T"/>
</dbReference>
<evidence type="ECO:0000256" key="13">
    <source>
        <dbReference type="ARBA" id="ARBA00023136"/>
    </source>
</evidence>
<comment type="catalytic activity">
    <reaction evidence="17">
        <text>L-threonyl-[protein] + UDP-N-acetyl-alpha-D-galactosamine = a 3-O-[N-acetyl-alpha-D-galactosaminyl]-L-threonyl-[protein] + UDP + H(+)</text>
        <dbReference type="Rhea" id="RHEA:52424"/>
        <dbReference type="Rhea" id="RHEA-COMP:11060"/>
        <dbReference type="Rhea" id="RHEA-COMP:11689"/>
        <dbReference type="ChEBI" id="CHEBI:15378"/>
        <dbReference type="ChEBI" id="CHEBI:30013"/>
        <dbReference type="ChEBI" id="CHEBI:58223"/>
        <dbReference type="ChEBI" id="CHEBI:67138"/>
        <dbReference type="ChEBI" id="CHEBI:87075"/>
        <dbReference type="EC" id="2.4.1.41"/>
    </reaction>
</comment>
<accession>A0A8J6G0I5</accession>
<sequence length="734" mass="82489">MAVARKIKTLLTVNILVFVGIILFSVYCRLQDRSEALVQVVRGTDRRMRNRLSKASALADREAILQRLDHLEEVVYNQLNVRGLVNLPHAVRGLVILKSVLKVSIYSKYSRLHALLLQKVVLFLCTSMAEQSDLLEGAQGLDPWAQEWVALNFVTDHKRNVQQLSGPTVSLSGSGPPGPYLMDLGSSDRLNQATALNPAHKILLDASAAGGLAKPIGLVEGPGGLGQGGVAATLQDGSQETEGKFEEFGYNAQLSDRISLDRTIPDYRPKRCKQITHSEDLPQISVVFIFVNEALSVILRSVHSVVNHTPSQLLKEVILVDDSSDNVELKFNLDQYVHKRYPGLVKVVRNSRREGLIRARLQGWKVATAPVVGFFDAHVEFNTGWAEPALARIQEDHRRIILPAIDNIKYSTFEVQQYASAAHGYNWGLWCMYIIPPQDWLDRGDESAPIRTPAMIGCSFVVDRKYFRDIGLLDPGMEVYGAENIELGMRVWQCGGSMEVLPCSRVAHIERTKKPYNNDIDYYAKRNALRAAEVWMDDFKSHVYMAWNIPMTNPGVDFGDVSERLALRQKLKCRSFKWYLENVYPEMRIYNNTLTYGEVRNSKASGYCLDQGAEDDDRAILYPCHGMSSQLVRYSADGLLQLGPLGSTAFLPDSKCLVDDGRGRMPTLKKCEDVARPTQRLWDFTQSGPIVSRDTGRCLEVEMSKDANFGLRLVVQRCSGQKWMIRNWIKPARP</sequence>
<evidence type="ECO:0000256" key="4">
    <source>
        <dbReference type="ARBA" id="ARBA00005680"/>
    </source>
</evidence>
<dbReference type="CDD" id="cd02510">
    <property type="entry name" value="pp-GalNAc-T"/>
    <property type="match status" value="1"/>
</dbReference>
<evidence type="ECO:0000313" key="22">
    <source>
        <dbReference type="EMBL" id="KAH0502212.1"/>
    </source>
</evidence>
<dbReference type="SUPFAM" id="SSF50370">
    <property type="entry name" value="Ricin B-like lectins"/>
    <property type="match status" value="1"/>
</dbReference>
<keyword evidence="7 20" id="KW-0812">Transmembrane</keyword>
<keyword evidence="13 20" id="KW-0472">Membrane</keyword>
<dbReference type="PROSITE" id="PS50231">
    <property type="entry name" value="RICIN_B_LECTIN"/>
    <property type="match status" value="1"/>
</dbReference>
<dbReference type="Proteomes" id="UP000710432">
    <property type="component" value="Unassembled WGS sequence"/>
</dbReference>
<evidence type="ECO:0000313" key="23">
    <source>
        <dbReference type="Proteomes" id="UP000710432"/>
    </source>
</evidence>
<dbReference type="FunFam" id="2.80.10.50:FF:000025">
    <property type="entry name" value="Polypeptide N-acetylgalactosaminyltransferase"/>
    <property type="match status" value="1"/>
</dbReference>
<evidence type="ECO:0000256" key="15">
    <source>
        <dbReference type="ARBA" id="ARBA00023180"/>
    </source>
</evidence>
<comment type="function">
    <text evidence="19">Catalyzes the initial reaction in O-linked oligosaccharide biosynthesis, the transfer of an N-acetyl-D-galactosamine residue to a serine or threonine residue on the protein receptor. Does not glycosylate apomucin or SDC3.</text>
</comment>
<evidence type="ECO:0000256" key="16">
    <source>
        <dbReference type="ARBA" id="ARBA00023211"/>
    </source>
</evidence>
<evidence type="ECO:0000256" key="5">
    <source>
        <dbReference type="ARBA" id="ARBA00022676"/>
    </source>
</evidence>
<evidence type="ECO:0000256" key="8">
    <source>
        <dbReference type="ARBA" id="ARBA00022723"/>
    </source>
</evidence>
<evidence type="ECO:0000256" key="17">
    <source>
        <dbReference type="ARBA" id="ARBA00050905"/>
    </source>
</evidence>
<comment type="similarity">
    <text evidence="4 20">Belongs to the glycosyltransferase 2 family. GalNAc-T subfamily.</text>
</comment>
<organism evidence="22 23">
    <name type="scientific">Microtus ochrogaster</name>
    <name type="common">Prairie vole</name>
    <dbReference type="NCBI Taxonomy" id="79684"/>
    <lineage>
        <taxon>Eukaryota</taxon>
        <taxon>Metazoa</taxon>
        <taxon>Chordata</taxon>
        <taxon>Craniata</taxon>
        <taxon>Vertebrata</taxon>
        <taxon>Euteleostomi</taxon>
        <taxon>Mammalia</taxon>
        <taxon>Eutheria</taxon>
        <taxon>Euarchontoglires</taxon>
        <taxon>Glires</taxon>
        <taxon>Rodentia</taxon>
        <taxon>Myomorpha</taxon>
        <taxon>Muroidea</taxon>
        <taxon>Cricetidae</taxon>
        <taxon>Arvicolinae</taxon>
        <taxon>Microtus</taxon>
    </lineage>
</organism>
<comment type="caution">
    <text evidence="22">The sequence shown here is derived from an EMBL/GenBank/DDBJ whole genome shotgun (WGS) entry which is preliminary data.</text>
</comment>
<evidence type="ECO:0000259" key="21">
    <source>
        <dbReference type="SMART" id="SM00458"/>
    </source>
</evidence>
<dbReference type="Pfam" id="PF00652">
    <property type="entry name" value="Ricin_B_lectin"/>
    <property type="match status" value="1"/>
</dbReference>
<evidence type="ECO:0000256" key="19">
    <source>
        <dbReference type="ARBA" id="ARBA00057231"/>
    </source>
</evidence>
<evidence type="ECO:0000256" key="14">
    <source>
        <dbReference type="ARBA" id="ARBA00023157"/>
    </source>
</evidence>
<keyword evidence="6 20" id="KW-0808">Transferase</keyword>
<evidence type="ECO:0000256" key="7">
    <source>
        <dbReference type="ARBA" id="ARBA00022692"/>
    </source>
</evidence>
<keyword evidence="15" id="KW-0325">Glycoprotein</keyword>
<dbReference type="GO" id="GO:0006493">
    <property type="term" value="P:protein O-linked glycosylation"/>
    <property type="evidence" value="ECO:0007669"/>
    <property type="project" value="TreeGrafter"/>
</dbReference>
<dbReference type="CDD" id="cd23473">
    <property type="entry name" value="beta-trefoil_Ricin_GALNT9"/>
    <property type="match status" value="1"/>
</dbReference>
<dbReference type="SUPFAM" id="SSF53448">
    <property type="entry name" value="Nucleotide-diphospho-sugar transferases"/>
    <property type="match status" value="1"/>
</dbReference>
<dbReference type="InterPro" id="IPR000772">
    <property type="entry name" value="Ricin_B_lectin"/>
</dbReference>
<feature type="domain" description="Ricin B lectin" evidence="21">
    <location>
        <begin position="596"/>
        <end position="726"/>
    </location>
</feature>
<evidence type="ECO:0000256" key="6">
    <source>
        <dbReference type="ARBA" id="ARBA00022679"/>
    </source>
</evidence>
<evidence type="ECO:0000256" key="9">
    <source>
        <dbReference type="ARBA" id="ARBA00022734"/>
    </source>
</evidence>
<keyword evidence="8" id="KW-0479">Metal-binding</keyword>
<dbReference type="FunFam" id="3.90.550.10:FF:000203">
    <property type="entry name" value="Polypeptide N-acetylgalactosaminyltransferase 9"/>
    <property type="match status" value="1"/>
</dbReference>
<evidence type="ECO:0000256" key="11">
    <source>
        <dbReference type="ARBA" id="ARBA00022989"/>
    </source>
</evidence>
<dbReference type="UniPathway" id="UPA00378"/>
<gene>
    <name evidence="22" type="ORF">LTLLF_193005</name>
</gene>
<dbReference type="InterPro" id="IPR001173">
    <property type="entry name" value="Glyco_trans_2-like"/>
</dbReference>
<evidence type="ECO:0000256" key="3">
    <source>
        <dbReference type="ARBA" id="ARBA00004922"/>
    </source>
</evidence>
<dbReference type="AlphaFoldDB" id="A0A8J6G0I5"/>
<name>A0A8J6G0I5_MICOH</name>
<keyword evidence="9 20" id="KW-0430">Lectin</keyword>
<comment type="catalytic activity">
    <reaction evidence="18">
        <text>L-seryl-[protein] + UDP-N-acetyl-alpha-D-galactosamine = a 3-O-[N-acetyl-alpha-D-galactosaminyl]-L-seryl-[protein] + UDP + H(+)</text>
        <dbReference type="Rhea" id="RHEA:23956"/>
        <dbReference type="Rhea" id="RHEA-COMP:9863"/>
        <dbReference type="Rhea" id="RHEA-COMP:12788"/>
        <dbReference type="ChEBI" id="CHEBI:15378"/>
        <dbReference type="ChEBI" id="CHEBI:29999"/>
        <dbReference type="ChEBI" id="CHEBI:53604"/>
        <dbReference type="ChEBI" id="CHEBI:58223"/>
        <dbReference type="ChEBI" id="CHEBI:67138"/>
        <dbReference type="EC" id="2.4.1.41"/>
    </reaction>
</comment>
<keyword evidence="10" id="KW-0735">Signal-anchor</keyword>
<keyword evidence="16 20" id="KW-0464">Manganese</keyword>
<dbReference type="EMBL" id="JAATJU010026100">
    <property type="protein sequence ID" value="KAH0502212.1"/>
    <property type="molecule type" value="Genomic_DNA"/>
</dbReference>
<evidence type="ECO:0000256" key="20">
    <source>
        <dbReference type="RuleBase" id="RU361242"/>
    </source>
</evidence>
<dbReference type="InterPro" id="IPR029044">
    <property type="entry name" value="Nucleotide-diphossugar_trans"/>
</dbReference>
<dbReference type="SMART" id="SM00458">
    <property type="entry name" value="RICIN"/>
    <property type="match status" value="1"/>
</dbReference>
<dbReference type="Gene3D" id="3.90.550.10">
    <property type="entry name" value="Spore Coat Polysaccharide Biosynthesis Protein SpsA, Chain A"/>
    <property type="match status" value="1"/>
</dbReference>
<dbReference type="Pfam" id="PF00535">
    <property type="entry name" value="Glycos_transf_2"/>
    <property type="match status" value="1"/>
</dbReference>
<evidence type="ECO:0000256" key="10">
    <source>
        <dbReference type="ARBA" id="ARBA00022968"/>
    </source>
</evidence>
<keyword evidence="12 20" id="KW-0333">Golgi apparatus</keyword>
<comment type="pathway">
    <text evidence="3 20">Protein modification; protein glycosylation.</text>
</comment>
<keyword evidence="14 20" id="KW-1015">Disulfide bond</keyword>
<keyword evidence="11 20" id="KW-1133">Transmembrane helix</keyword>
<evidence type="ECO:0000256" key="2">
    <source>
        <dbReference type="ARBA" id="ARBA00004323"/>
    </source>
</evidence>
<dbReference type="GO" id="GO:0000139">
    <property type="term" value="C:Golgi membrane"/>
    <property type="evidence" value="ECO:0007669"/>
    <property type="project" value="UniProtKB-SubCell"/>
</dbReference>
<evidence type="ECO:0000256" key="18">
    <source>
        <dbReference type="ARBA" id="ARBA00052209"/>
    </source>
</evidence>
<dbReference type="Gene3D" id="2.80.10.50">
    <property type="match status" value="1"/>
</dbReference>
<evidence type="ECO:0000256" key="12">
    <source>
        <dbReference type="ARBA" id="ARBA00023034"/>
    </source>
</evidence>
<comment type="cofactor">
    <cofactor evidence="1 20">
        <name>Mn(2+)</name>
        <dbReference type="ChEBI" id="CHEBI:29035"/>
    </cofactor>
</comment>